<keyword evidence="3" id="KW-1185">Reference proteome</keyword>
<evidence type="ECO:0000313" key="3">
    <source>
        <dbReference type="Proteomes" id="UP001304300"/>
    </source>
</evidence>
<name>A0AAQ3QWT3_9BACT</name>
<proteinExistence type="predicted"/>
<accession>A0AAQ3QWT3</accession>
<gene>
    <name evidence="2" type="ORF">RZN69_03860</name>
</gene>
<evidence type="ECO:0000313" key="2">
    <source>
        <dbReference type="EMBL" id="WOO42212.1"/>
    </source>
</evidence>
<sequence>MHRLFKFFLPILSLGGTLLTAAPDYKPDADLQAYVWEYPLNGFTEADYYAGVETSFRVYEKHASRKLGPGERKKAGIKIYTASGPGLATPKNLVKAVIEALVERGFAKSDIFIIDYDESRMRKAGYLPRESVADRTFEGVPVIALDSGDYFNENWFYDSNLPSRERLAQAIANYNMQFDSDPNDRKSFLNTPLLLDVEFWINLPMVADSDALGVSGALGNATLWNVSNNQRFFASPANAPVAAAEIGGIPELRDTWVFNIITLENYQYMGGPRYNAMYTAQEKKLWMSANPVALDYLMWKRIKRLKESQQFPVSEQDPPLFEYAKAVGLGPYDMNDLKLRRLAPASQ</sequence>
<feature type="signal peptide" evidence="1">
    <location>
        <begin position="1"/>
        <end position="21"/>
    </location>
</feature>
<evidence type="ECO:0008006" key="4">
    <source>
        <dbReference type="Google" id="ProtNLM"/>
    </source>
</evidence>
<dbReference type="AlphaFoldDB" id="A0AAQ3QWT3"/>
<reference evidence="2 3" key="1">
    <citation type="submission" date="2023-10" db="EMBL/GenBank/DDBJ databases">
        <title>Rubellicoccus peritrichatus gen. nov., sp. nov., isolated from an algae of coral reef tank.</title>
        <authorList>
            <person name="Luo J."/>
        </authorList>
    </citation>
    <scope>NUCLEOTIDE SEQUENCE [LARGE SCALE GENOMIC DNA]</scope>
    <source>
        <strain evidence="2 3">CR14</strain>
    </source>
</reference>
<evidence type="ECO:0000256" key="1">
    <source>
        <dbReference type="SAM" id="SignalP"/>
    </source>
</evidence>
<dbReference type="KEGG" id="puo:RZN69_03860"/>
<organism evidence="2 3">
    <name type="scientific">Rubellicoccus peritrichatus</name>
    <dbReference type="NCBI Taxonomy" id="3080537"/>
    <lineage>
        <taxon>Bacteria</taxon>
        <taxon>Pseudomonadati</taxon>
        <taxon>Verrucomicrobiota</taxon>
        <taxon>Opitutia</taxon>
        <taxon>Puniceicoccales</taxon>
        <taxon>Cerasicoccaceae</taxon>
        <taxon>Rubellicoccus</taxon>
    </lineage>
</organism>
<dbReference type="EMBL" id="CP136920">
    <property type="protein sequence ID" value="WOO42212.1"/>
    <property type="molecule type" value="Genomic_DNA"/>
</dbReference>
<dbReference type="RefSeq" id="WP_317834699.1">
    <property type="nucleotide sequence ID" value="NZ_CP136920.1"/>
</dbReference>
<feature type="chain" id="PRO_5043026210" description="DUF362 domain-containing protein" evidence="1">
    <location>
        <begin position="22"/>
        <end position="347"/>
    </location>
</feature>
<dbReference type="Proteomes" id="UP001304300">
    <property type="component" value="Chromosome"/>
</dbReference>
<keyword evidence="1" id="KW-0732">Signal</keyword>
<protein>
    <recommendedName>
        <fullName evidence="4">DUF362 domain-containing protein</fullName>
    </recommendedName>
</protein>